<evidence type="ECO:0000313" key="3">
    <source>
        <dbReference type="Proteomes" id="UP001222027"/>
    </source>
</evidence>
<feature type="region of interest" description="Disordered" evidence="1">
    <location>
        <begin position="19"/>
        <end position="38"/>
    </location>
</feature>
<name>A0AAV8RDD2_ENSVE</name>
<dbReference type="AlphaFoldDB" id="A0AAV8RDD2"/>
<protein>
    <submittedName>
        <fullName evidence="2">Uncharacterized protein</fullName>
    </submittedName>
</protein>
<comment type="caution">
    <text evidence="2">The sequence shown here is derived from an EMBL/GenBank/DDBJ whole genome shotgun (WGS) entry which is preliminary data.</text>
</comment>
<dbReference type="EMBL" id="JAQQAF010000003">
    <property type="protein sequence ID" value="KAJ8498141.1"/>
    <property type="molecule type" value="Genomic_DNA"/>
</dbReference>
<evidence type="ECO:0000313" key="2">
    <source>
        <dbReference type="EMBL" id="KAJ8498141.1"/>
    </source>
</evidence>
<dbReference type="Proteomes" id="UP001222027">
    <property type="component" value="Unassembled WGS sequence"/>
</dbReference>
<reference evidence="2 3" key="1">
    <citation type="submission" date="2022-12" db="EMBL/GenBank/DDBJ databases">
        <title>Chromosome-scale assembly of the Ensete ventricosum genome.</title>
        <authorList>
            <person name="Dussert Y."/>
            <person name="Stocks J."/>
            <person name="Wendawek A."/>
            <person name="Woldeyes F."/>
            <person name="Nichols R.A."/>
            <person name="Borrell J.S."/>
        </authorList>
    </citation>
    <scope>NUCLEOTIDE SEQUENCE [LARGE SCALE GENOMIC DNA]</scope>
    <source>
        <strain evidence="3">cv. Maze</strain>
        <tissue evidence="2">Seeds</tissue>
    </source>
</reference>
<evidence type="ECO:0000256" key="1">
    <source>
        <dbReference type="SAM" id="MobiDB-lite"/>
    </source>
</evidence>
<proteinExistence type="predicted"/>
<organism evidence="2 3">
    <name type="scientific">Ensete ventricosum</name>
    <name type="common">Abyssinian banana</name>
    <name type="synonym">Musa ensete</name>
    <dbReference type="NCBI Taxonomy" id="4639"/>
    <lineage>
        <taxon>Eukaryota</taxon>
        <taxon>Viridiplantae</taxon>
        <taxon>Streptophyta</taxon>
        <taxon>Embryophyta</taxon>
        <taxon>Tracheophyta</taxon>
        <taxon>Spermatophyta</taxon>
        <taxon>Magnoliopsida</taxon>
        <taxon>Liliopsida</taxon>
        <taxon>Zingiberales</taxon>
        <taxon>Musaceae</taxon>
        <taxon>Ensete</taxon>
    </lineage>
</organism>
<gene>
    <name evidence="2" type="ORF">OPV22_008693</name>
</gene>
<accession>A0AAV8RDD2</accession>
<keyword evidence="3" id="KW-1185">Reference proteome</keyword>
<sequence length="85" mass="9640">MRRIEASYALVRPVKGNTWRESAGSFHPPPPLEVSGRVSRSDAWSARMADKVPGSKRHYPHRHRLRSPLGDTFFVSRVLRSGNDT</sequence>